<comment type="caution">
    <text evidence="1">The sequence shown here is derived from an EMBL/GenBank/DDBJ whole genome shotgun (WGS) entry which is preliminary data.</text>
</comment>
<gene>
    <name evidence="1" type="ORF">K0M31_003972</name>
</gene>
<dbReference type="AlphaFoldDB" id="A0AA40FXW4"/>
<dbReference type="EMBL" id="JAHYIQ010000012">
    <property type="protein sequence ID" value="KAK1127434.1"/>
    <property type="molecule type" value="Genomic_DNA"/>
</dbReference>
<evidence type="ECO:0000313" key="1">
    <source>
        <dbReference type="EMBL" id="KAK1127434.1"/>
    </source>
</evidence>
<accession>A0AA40FXW4</accession>
<proteinExistence type="predicted"/>
<protein>
    <submittedName>
        <fullName evidence="1">Uncharacterized protein</fullName>
    </submittedName>
</protein>
<dbReference type="Proteomes" id="UP001177670">
    <property type="component" value="Unassembled WGS sequence"/>
</dbReference>
<name>A0AA40FXW4_9HYME</name>
<evidence type="ECO:0000313" key="2">
    <source>
        <dbReference type="Proteomes" id="UP001177670"/>
    </source>
</evidence>
<keyword evidence="2" id="KW-1185">Reference proteome</keyword>
<sequence>MLLNNINLSTLRTINETEIIRRESNEPVFKRESGMARKSVRLGCLAAESSHFGLNIPLGKKDRAWLGNKAGHNEIMIVPL</sequence>
<reference evidence="1" key="1">
    <citation type="submission" date="2021-10" db="EMBL/GenBank/DDBJ databases">
        <title>Melipona bicolor Genome sequencing and assembly.</title>
        <authorList>
            <person name="Araujo N.S."/>
            <person name="Arias M.C."/>
        </authorList>
    </citation>
    <scope>NUCLEOTIDE SEQUENCE</scope>
    <source>
        <strain evidence="1">USP_2M_L1-L4_2017</strain>
        <tissue evidence="1">Whole body</tissue>
    </source>
</reference>
<organism evidence="1 2">
    <name type="scientific">Melipona bicolor</name>
    <dbReference type="NCBI Taxonomy" id="60889"/>
    <lineage>
        <taxon>Eukaryota</taxon>
        <taxon>Metazoa</taxon>
        <taxon>Ecdysozoa</taxon>
        <taxon>Arthropoda</taxon>
        <taxon>Hexapoda</taxon>
        <taxon>Insecta</taxon>
        <taxon>Pterygota</taxon>
        <taxon>Neoptera</taxon>
        <taxon>Endopterygota</taxon>
        <taxon>Hymenoptera</taxon>
        <taxon>Apocrita</taxon>
        <taxon>Aculeata</taxon>
        <taxon>Apoidea</taxon>
        <taxon>Anthophila</taxon>
        <taxon>Apidae</taxon>
        <taxon>Melipona</taxon>
    </lineage>
</organism>